<name>A0A3R8LCB3_BIBTR</name>
<dbReference type="InterPro" id="IPR025484">
    <property type="entry name" value="DUF4376"/>
</dbReference>
<comment type="caution">
    <text evidence="2">The sequence shown here is derived from an EMBL/GenBank/DDBJ whole genome shotgun (WGS) entry which is preliminary data.</text>
</comment>
<dbReference type="Pfam" id="PF14301">
    <property type="entry name" value="DUF4376"/>
    <property type="match status" value="1"/>
</dbReference>
<dbReference type="EMBL" id="RRUC01000015">
    <property type="protein sequence ID" value="RRN04694.1"/>
    <property type="molecule type" value="Genomic_DNA"/>
</dbReference>
<dbReference type="STRING" id="1263831.F543_5720"/>
<protein>
    <submittedName>
        <fullName evidence="2">DUF4376 domain-containing protein</fullName>
    </submittedName>
</protein>
<evidence type="ECO:0000313" key="3">
    <source>
        <dbReference type="Proteomes" id="UP000276010"/>
    </source>
</evidence>
<evidence type="ECO:0000313" key="2">
    <source>
        <dbReference type="EMBL" id="RRN04694.1"/>
    </source>
</evidence>
<dbReference type="RefSeq" id="WP_125134706.1">
    <property type="nucleotide sequence ID" value="NZ_RRUC01000015.1"/>
</dbReference>
<evidence type="ECO:0000259" key="1">
    <source>
        <dbReference type="Pfam" id="PF14301"/>
    </source>
</evidence>
<feature type="domain" description="DUF4376" evidence="1">
    <location>
        <begin position="86"/>
        <end position="194"/>
    </location>
</feature>
<gene>
    <name evidence="2" type="ORF">EIM44_04450</name>
</gene>
<reference evidence="2 3" key="1">
    <citation type="submission" date="2018-11" db="EMBL/GenBank/DDBJ databases">
        <title>Whole genome sequence of Bibersteinia trehalosi strain OADDL-BT1 an multidrug resistant pathogen isolate.</title>
        <authorList>
            <person name="Couger M."/>
            <person name="Ramachandran A."/>
        </authorList>
    </citation>
    <scope>NUCLEOTIDE SEQUENCE [LARGE SCALE GENOMIC DNA]</scope>
    <source>
        <strain evidence="2 3">OADDL-BT1</strain>
    </source>
</reference>
<organism evidence="2 3">
    <name type="scientific">Bibersteinia trehalosi</name>
    <name type="common">Pasteurella trehalosi</name>
    <dbReference type="NCBI Taxonomy" id="47735"/>
    <lineage>
        <taxon>Bacteria</taxon>
        <taxon>Pseudomonadati</taxon>
        <taxon>Pseudomonadota</taxon>
        <taxon>Gammaproteobacteria</taxon>
        <taxon>Pasteurellales</taxon>
        <taxon>Pasteurellaceae</taxon>
        <taxon>Bibersteinia</taxon>
    </lineage>
</organism>
<accession>A0A3R8LCB3</accession>
<dbReference type="Proteomes" id="UP000276010">
    <property type="component" value="Unassembled WGS sequence"/>
</dbReference>
<proteinExistence type="predicted"/>
<dbReference type="AlphaFoldDB" id="A0A3R8LCB3"/>
<sequence length="211" mass="23714">MQYFYDLSQKTFLIQGIHNIPPSAIPVPEKDYQFLIDGRAKGREIVVMGNTLTLTTLKPSAYHVWSGTEWVISPEQQTVKKAEEIAKVREQINALRDRKINGGVYVEAVGKWIDTDATAERNILSVKASFDLFGDAVGEIAWTCADNSTLMIDKAKLMLIWQALMQAKTGNHANALQHKTAVEQSENPLEYDYSGGWSKTYQDFLVEQGNE</sequence>